<sequence length="430" mass="46277">MTQFQADNGPISFRDGEDRQEATSWLDRIGIPRVLFVGYIGLLLFMIGDGVESGYLSAYLVGRGRSMESVAFLFTVYGLTASVAAWFSGALSDLIGPRRVIMYGLAIWVLAQIGFLGLGVHPDNYSFMMLFYGIRGFGYPLFAYGFLVWVTRVAPRERLSSAAGWFWFAFTGGLPTLGAMVASFAIPAMGQLPTLWLALAIVLLGGIIALLGLARTPEGGPGPHVHEESPIATLLTSLTLAYSHPKVVNAAIVRAINTASQWGFLVFMPVFFTETLHFELSVWLRIVTVMFTSNIFCNLAFGLIGDRFGWRNTVAWFGGVGTAITTLLMYYAPVHAGPAQTGPVMLVAGLYGATLAGYVPLTALTPWLAPDRRGAAMSLLNLGAGVSVWLGPAVVALFMGPFGAKVVIWVFAALHLISAALTMTLRTAEP</sequence>
<feature type="transmembrane region" description="Helical" evidence="4">
    <location>
        <begin position="251"/>
        <end position="270"/>
    </location>
</feature>
<feature type="transmembrane region" description="Helical" evidence="4">
    <location>
        <begin position="379"/>
        <end position="400"/>
    </location>
</feature>
<feature type="transmembrane region" description="Helical" evidence="4">
    <location>
        <begin position="195"/>
        <end position="214"/>
    </location>
</feature>
<evidence type="ECO:0000256" key="1">
    <source>
        <dbReference type="ARBA" id="ARBA00022692"/>
    </source>
</evidence>
<dbReference type="Gene3D" id="1.20.1250.20">
    <property type="entry name" value="MFS general substrate transporter like domains"/>
    <property type="match status" value="2"/>
</dbReference>
<protein>
    <submittedName>
        <fullName evidence="6">MFS transporter</fullName>
    </submittedName>
</protein>
<dbReference type="RefSeq" id="WP_394841867.1">
    <property type="nucleotide sequence ID" value="NZ_CP089982.1"/>
</dbReference>
<dbReference type="InterPro" id="IPR004748">
    <property type="entry name" value="Polyol_permease-like"/>
</dbReference>
<dbReference type="EMBL" id="CP089982">
    <property type="protein sequence ID" value="WXA91248.1"/>
    <property type="molecule type" value="Genomic_DNA"/>
</dbReference>
<proteinExistence type="predicted"/>
<feature type="transmembrane region" description="Helical" evidence="4">
    <location>
        <begin position="344"/>
        <end position="367"/>
    </location>
</feature>
<evidence type="ECO:0000256" key="4">
    <source>
        <dbReference type="SAM" id="Phobius"/>
    </source>
</evidence>
<dbReference type="InterPro" id="IPR036259">
    <property type="entry name" value="MFS_trans_sf"/>
</dbReference>
<feature type="transmembrane region" description="Helical" evidence="4">
    <location>
        <begin position="71"/>
        <end position="88"/>
    </location>
</feature>
<keyword evidence="3 4" id="KW-0472">Membrane</keyword>
<dbReference type="Pfam" id="PF07690">
    <property type="entry name" value="MFS_1"/>
    <property type="match status" value="1"/>
</dbReference>
<dbReference type="InterPro" id="IPR011701">
    <property type="entry name" value="MFS"/>
</dbReference>
<feature type="transmembrane region" description="Helical" evidence="4">
    <location>
        <begin position="282"/>
        <end position="301"/>
    </location>
</feature>
<feature type="transmembrane region" description="Helical" evidence="4">
    <location>
        <begin position="162"/>
        <end position="189"/>
    </location>
</feature>
<dbReference type="Proteomes" id="UP001379533">
    <property type="component" value="Chromosome"/>
</dbReference>
<evidence type="ECO:0000256" key="3">
    <source>
        <dbReference type="ARBA" id="ARBA00023136"/>
    </source>
</evidence>
<dbReference type="PANTHER" id="PTHR23526:SF4">
    <property type="entry name" value="INTEGRAL MEMBRANE TRANSPORT PROTEIN"/>
    <property type="match status" value="1"/>
</dbReference>
<evidence type="ECO:0000313" key="7">
    <source>
        <dbReference type="Proteomes" id="UP001379533"/>
    </source>
</evidence>
<reference evidence="6 7" key="1">
    <citation type="submission" date="2021-12" db="EMBL/GenBank/DDBJ databases">
        <title>Discovery of the Pendulisporaceae a myxobacterial family with distinct sporulation behavior and unique specialized metabolism.</title>
        <authorList>
            <person name="Garcia R."/>
            <person name="Popoff A."/>
            <person name="Bader C.D."/>
            <person name="Loehr J."/>
            <person name="Walesch S."/>
            <person name="Walt C."/>
            <person name="Boldt J."/>
            <person name="Bunk B."/>
            <person name="Haeckl F.J.F.P.J."/>
            <person name="Gunesch A.P."/>
            <person name="Birkelbach J."/>
            <person name="Nuebel U."/>
            <person name="Pietschmann T."/>
            <person name="Bach T."/>
            <person name="Mueller R."/>
        </authorList>
    </citation>
    <scope>NUCLEOTIDE SEQUENCE [LARGE SCALE GENOMIC DNA]</scope>
    <source>
        <strain evidence="6 7">MSr12523</strain>
    </source>
</reference>
<feature type="transmembrane region" description="Helical" evidence="4">
    <location>
        <begin position="313"/>
        <end position="332"/>
    </location>
</feature>
<dbReference type="NCBIfam" id="TIGR00897">
    <property type="entry name" value="2A0118"/>
    <property type="match status" value="1"/>
</dbReference>
<evidence type="ECO:0000259" key="5">
    <source>
        <dbReference type="PROSITE" id="PS50850"/>
    </source>
</evidence>
<dbReference type="SUPFAM" id="SSF103473">
    <property type="entry name" value="MFS general substrate transporter"/>
    <property type="match status" value="1"/>
</dbReference>
<organism evidence="6 7">
    <name type="scientific">Pendulispora brunnea</name>
    <dbReference type="NCBI Taxonomy" id="2905690"/>
    <lineage>
        <taxon>Bacteria</taxon>
        <taxon>Pseudomonadati</taxon>
        <taxon>Myxococcota</taxon>
        <taxon>Myxococcia</taxon>
        <taxon>Myxococcales</taxon>
        <taxon>Sorangiineae</taxon>
        <taxon>Pendulisporaceae</taxon>
        <taxon>Pendulispora</taxon>
    </lineage>
</organism>
<dbReference type="PROSITE" id="PS50850">
    <property type="entry name" value="MFS"/>
    <property type="match status" value="1"/>
</dbReference>
<dbReference type="InterPro" id="IPR052528">
    <property type="entry name" value="Sugar_transport-like"/>
</dbReference>
<feature type="domain" description="Major facilitator superfamily (MFS) profile" evidence="5">
    <location>
        <begin position="34"/>
        <end position="430"/>
    </location>
</feature>
<name>A0ABZ2JXM0_9BACT</name>
<keyword evidence="2 4" id="KW-1133">Transmembrane helix</keyword>
<feature type="transmembrane region" description="Helical" evidence="4">
    <location>
        <begin position="406"/>
        <end position="425"/>
    </location>
</feature>
<evidence type="ECO:0000256" key="2">
    <source>
        <dbReference type="ARBA" id="ARBA00022989"/>
    </source>
</evidence>
<keyword evidence="7" id="KW-1185">Reference proteome</keyword>
<accession>A0ABZ2JXM0</accession>
<dbReference type="CDD" id="cd17337">
    <property type="entry name" value="MFS_CsbX"/>
    <property type="match status" value="1"/>
</dbReference>
<feature type="transmembrane region" description="Helical" evidence="4">
    <location>
        <begin position="127"/>
        <end position="150"/>
    </location>
</feature>
<evidence type="ECO:0000313" key="6">
    <source>
        <dbReference type="EMBL" id="WXA91248.1"/>
    </source>
</evidence>
<feature type="transmembrane region" description="Helical" evidence="4">
    <location>
        <begin position="34"/>
        <end position="51"/>
    </location>
</feature>
<dbReference type="PANTHER" id="PTHR23526">
    <property type="entry name" value="INTEGRAL MEMBRANE TRANSPORT PROTEIN-RELATED"/>
    <property type="match status" value="1"/>
</dbReference>
<dbReference type="InterPro" id="IPR020846">
    <property type="entry name" value="MFS_dom"/>
</dbReference>
<keyword evidence="1 4" id="KW-0812">Transmembrane</keyword>
<feature type="transmembrane region" description="Helical" evidence="4">
    <location>
        <begin position="100"/>
        <end position="121"/>
    </location>
</feature>
<gene>
    <name evidence="6" type="ORF">LZC95_32930</name>
</gene>